<evidence type="ECO:0000256" key="2">
    <source>
        <dbReference type="ARBA" id="ARBA00013457"/>
    </source>
</evidence>
<keyword evidence="5" id="KW-0560">Oxidoreductase</keyword>
<keyword evidence="4" id="KW-0288">FMN</keyword>
<dbReference type="RefSeq" id="WP_055182953.1">
    <property type="nucleotide sequence ID" value="NZ_CYYC01000020.1"/>
</dbReference>
<dbReference type="Proteomes" id="UP000095390">
    <property type="component" value="Unassembled WGS sequence"/>
</dbReference>
<evidence type="ECO:0000256" key="5">
    <source>
        <dbReference type="ARBA" id="ARBA00023002"/>
    </source>
</evidence>
<evidence type="ECO:0000256" key="1">
    <source>
        <dbReference type="ARBA" id="ARBA00003535"/>
    </source>
</evidence>
<protein>
    <recommendedName>
        <fullName evidence="2">Probable nitronate monooxygenase</fullName>
    </recommendedName>
</protein>
<dbReference type="SUPFAM" id="SSF51412">
    <property type="entry name" value="Inosine monophosphate dehydrogenase (IMPDH)"/>
    <property type="match status" value="1"/>
</dbReference>
<dbReference type="InterPro" id="IPR004136">
    <property type="entry name" value="NMO"/>
</dbReference>
<gene>
    <name evidence="6" type="ORF">ERS852578_01803</name>
</gene>
<dbReference type="Pfam" id="PF03060">
    <property type="entry name" value="NMO"/>
    <property type="match status" value="1"/>
</dbReference>
<dbReference type="PANTHER" id="PTHR32332:SF18">
    <property type="entry name" value="2-NITROPROPANE DIOXYGENASE"/>
    <property type="match status" value="1"/>
</dbReference>
<sequence length="355" mass="38920">MKKNLFSIGKKQVRVPIVQGGMGVGISLGRLAGTVAKEGGAGTISAAQIGFKEPDFYENPIEANKRAIHKEMQKARAISLDGIVGFNLMVAMNDYETYAHEVIAAGADFIVSGAGLPVDLPAYTADSDIAIAPIVSTQKSAHVILKFWDKKYKRTADFIVIEGPMAGGHLGFHKEQLEEFTPDIYGEEVKKIITVVQKYEEKYEKKIPVILAGGIYDHADYERAFSLGADGVQIATRFVTTEECDADEHYKQTYIQAEKEDIVIVKSPVGMPGRAIRNTFLDKVKSEGRIPPTKCLRCIHTCNPAETPYCITEALIHAAKGETENALLFCGGRAYEAKTIETVKKVIDYFCSSCI</sequence>
<keyword evidence="3" id="KW-0285">Flavoprotein</keyword>
<dbReference type="GO" id="GO:0018580">
    <property type="term" value="F:nitronate monooxygenase activity"/>
    <property type="evidence" value="ECO:0007669"/>
    <property type="project" value="InterPro"/>
</dbReference>
<proteinExistence type="predicted"/>
<dbReference type="PANTHER" id="PTHR32332">
    <property type="entry name" value="2-NITROPROPANE DIOXYGENASE"/>
    <property type="match status" value="1"/>
</dbReference>
<evidence type="ECO:0000313" key="6">
    <source>
        <dbReference type="EMBL" id="CUN03737.1"/>
    </source>
</evidence>
<comment type="function">
    <text evidence="1">Nitronate monooxygenase that uses molecular oxygen to catalyze the oxidative denitrification of alkyl nitronates. Acts on propionate 3-nitronate (P3N), the presumed physiological substrate. Probably functions in the detoxification of P3N, a metabolic poison produced by plants and fungi as a defense mechanism.</text>
</comment>
<dbReference type="AlphaFoldDB" id="A0A173TNZ5"/>
<evidence type="ECO:0000256" key="3">
    <source>
        <dbReference type="ARBA" id="ARBA00022630"/>
    </source>
</evidence>
<name>A0A173TNZ5_9FIRM</name>
<reference evidence="6 7" key="1">
    <citation type="submission" date="2015-09" db="EMBL/GenBank/DDBJ databases">
        <authorList>
            <consortium name="Pathogen Informatics"/>
        </authorList>
    </citation>
    <scope>NUCLEOTIDE SEQUENCE [LARGE SCALE GENOMIC DNA]</scope>
    <source>
        <strain evidence="6 7">2789STDY5834966</strain>
    </source>
</reference>
<dbReference type="Gene3D" id="3.20.20.70">
    <property type="entry name" value="Aldolase class I"/>
    <property type="match status" value="1"/>
</dbReference>
<dbReference type="InterPro" id="IPR013785">
    <property type="entry name" value="Aldolase_TIM"/>
</dbReference>
<organism evidence="6 7">
    <name type="scientific">Anaerobutyricum hallii</name>
    <dbReference type="NCBI Taxonomy" id="39488"/>
    <lineage>
        <taxon>Bacteria</taxon>
        <taxon>Bacillati</taxon>
        <taxon>Bacillota</taxon>
        <taxon>Clostridia</taxon>
        <taxon>Lachnospirales</taxon>
        <taxon>Lachnospiraceae</taxon>
        <taxon>Anaerobutyricum</taxon>
    </lineage>
</organism>
<evidence type="ECO:0000256" key="4">
    <source>
        <dbReference type="ARBA" id="ARBA00022643"/>
    </source>
</evidence>
<dbReference type="OrthoDB" id="9778912at2"/>
<dbReference type="EMBL" id="CYYC01000020">
    <property type="protein sequence ID" value="CUN03737.1"/>
    <property type="molecule type" value="Genomic_DNA"/>
</dbReference>
<dbReference type="CDD" id="cd04730">
    <property type="entry name" value="NPD_like"/>
    <property type="match status" value="1"/>
</dbReference>
<evidence type="ECO:0000313" key="7">
    <source>
        <dbReference type="Proteomes" id="UP000095390"/>
    </source>
</evidence>
<accession>A0A173TNZ5</accession>